<gene>
    <name evidence="1" type="ORF">Q2T77_32540</name>
</gene>
<evidence type="ECO:0008006" key="3">
    <source>
        <dbReference type="Google" id="ProtNLM"/>
    </source>
</evidence>
<accession>A0ABT8SE01</accession>
<protein>
    <recommendedName>
        <fullName evidence="3">ArsR family transcriptional regulator</fullName>
    </recommendedName>
</protein>
<keyword evidence="2" id="KW-1185">Reference proteome</keyword>
<comment type="caution">
    <text evidence="1">The sequence shown here is derived from an EMBL/GenBank/DDBJ whole genome shotgun (WGS) entry which is preliminary data.</text>
</comment>
<sequence>MRPLSKAMQVLAAVGQATTYAEMQATTGFAIPLLTSYMGQLKLRGLAARVNEGAPHGEPAVWRITSAGMDALNPAEHLLAPGETTISRAIRVRPALATCWSAA</sequence>
<dbReference type="EMBL" id="JAUKVY010000034">
    <property type="protein sequence ID" value="MDO1537005.1"/>
    <property type="molecule type" value="Genomic_DNA"/>
</dbReference>
<reference evidence="1" key="1">
    <citation type="submission" date="2023-06" db="EMBL/GenBank/DDBJ databases">
        <authorList>
            <person name="Jiang Y."/>
            <person name="Liu Q."/>
        </authorList>
    </citation>
    <scope>NUCLEOTIDE SEQUENCE</scope>
    <source>
        <strain evidence="1">CGMCC 1.12090</strain>
    </source>
</reference>
<evidence type="ECO:0000313" key="2">
    <source>
        <dbReference type="Proteomes" id="UP001169027"/>
    </source>
</evidence>
<proteinExistence type="predicted"/>
<dbReference type="RefSeq" id="WP_301815241.1">
    <property type="nucleotide sequence ID" value="NZ_JAUJZH010000034.1"/>
</dbReference>
<evidence type="ECO:0000313" key="1">
    <source>
        <dbReference type="EMBL" id="MDO1537005.1"/>
    </source>
</evidence>
<organism evidence="1 2">
    <name type="scientific">Variovorax ginsengisoli</name>
    <dbReference type="NCBI Taxonomy" id="363844"/>
    <lineage>
        <taxon>Bacteria</taxon>
        <taxon>Pseudomonadati</taxon>
        <taxon>Pseudomonadota</taxon>
        <taxon>Betaproteobacteria</taxon>
        <taxon>Burkholderiales</taxon>
        <taxon>Comamonadaceae</taxon>
        <taxon>Variovorax</taxon>
    </lineage>
</organism>
<dbReference type="Proteomes" id="UP001169027">
    <property type="component" value="Unassembled WGS sequence"/>
</dbReference>
<name>A0ABT8SE01_9BURK</name>